<keyword evidence="1" id="KW-0812">Transmembrane</keyword>
<dbReference type="SUPFAM" id="SSF49899">
    <property type="entry name" value="Concanavalin A-like lectins/glucanases"/>
    <property type="match status" value="1"/>
</dbReference>
<evidence type="ECO:0000313" key="2">
    <source>
        <dbReference type="EMBL" id="QHT23042.1"/>
    </source>
</evidence>
<dbReference type="EMBL" id="MN739723">
    <property type="protein sequence ID" value="QHT23042.1"/>
    <property type="molecule type" value="Genomic_DNA"/>
</dbReference>
<keyword evidence="1" id="KW-0472">Membrane</keyword>
<proteinExistence type="predicted"/>
<evidence type="ECO:0000256" key="1">
    <source>
        <dbReference type="SAM" id="Phobius"/>
    </source>
</evidence>
<name>A0A6C0E2T6_9ZZZZ</name>
<evidence type="ECO:0008006" key="3">
    <source>
        <dbReference type="Google" id="ProtNLM"/>
    </source>
</evidence>
<sequence length="297" mass="33046">MNNQNTGSGTLFKQFSSSTNQVANSTNDFFQSNSLIAKIAFLLLVVFLYIILLRAGIYLLGWFSNKSTGSPKIINGMVDAKQLVVVTQDPSLPGSVTINRSINASDGIEFTWSVWIFVDDLTYNSGKYKCVFYKGNDNVQDTGLNFPNNAPGLYIAPNTNNLVVIMNTFSVINEEIVIPDIPLNKWINVIIRCENTNLDVYVNGVIAKSHTLHGVPKQNYGNVYVAMNGGFSGYISNLWYYNYALGVSEIQRLVYRGPNTKMSGSSSAMDMKNPNYLSLRWYFYGAGDEYNPTITAK</sequence>
<protein>
    <recommendedName>
        <fullName evidence="3">LamG-like jellyroll fold domain-containing protein</fullName>
    </recommendedName>
</protein>
<dbReference type="Pfam" id="PF13385">
    <property type="entry name" value="Laminin_G_3"/>
    <property type="match status" value="1"/>
</dbReference>
<keyword evidence="1" id="KW-1133">Transmembrane helix</keyword>
<dbReference type="Gene3D" id="2.60.120.200">
    <property type="match status" value="1"/>
</dbReference>
<accession>A0A6C0E2T6</accession>
<dbReference type="InterPro" id="IPR013320">
    <property type="entry name" value="ConA-like_dom_sf"/>
</dbReference>
<feature type="transmembrane region" description="Helical" evidence="1">
    <location>
        <begin position="39"/>
        <end position="63"/>
    </location>
</feature>
<organism evidence="2">
    <name type="scientific">viral metagenome</name>
    <dbReference type="NCBI Taxonomy" id="1070528"/>
    <lineage>
        <taxon>unclassified sequences</taxon>
        <taxon>metagenomes</taxon>
        <taxon>organismal metagenomes</taxon>
    </lineage>
</organism>
<reference evidence="2" key="1">
    <citation type="journal article" date="2020" name="Nature">
        <title>Giant virus diversity and host interactions through global metagenomics.</title>
        <authorList>
            <person name="Schulz F."/>
            <person name="Roux S."/>
            <person name="Paez-Espino D."/>
            <person name="Jungbluth S."/>
            <person name="Walsh D.A."/>
            <person name="Denef V.J."/>
            <person name="McMahon K.D."/>
            <person name="Konstantinidis K.T."/>
            <person name="Eloe-Fadrosh E.A."/>
            <person name="Kyrpides N.C."/>
            <person name="Woyke T."/>
        </authorList>
    </citation>
    <scope>NUCLEOTIDE SEQUENCE</scope>
    <source>
        <strain evidence="2">GVMAG-M-3300023179-114</strain>
    </source>
</reference>
<dbReference type="AlphaFoldDB" id="A0A6C0E2T6"/>